<dbReference type="InterPro" id="IPR035901">
    <property type="entry name" value="GIY-YIG_endonuc_sf"/>
</dbReference>
<name>A0A2H0V204_9BACT</name>
<dbReference type="AlphaFoldDB" id="A0A2H0V204"/>
<dbReference type="PANTHER" id="PTHR34477">
    <property type="entry name" value="UPF0213 PROTEIN YHBQ"/>
    <property type="match status" value="1"/>
</dbReference>
<sequence>MYYVYILQSLENNKLYTGSTEDLRNRFEEHNAGRVKSTRLGKPWRLVYYEAYVNKTLARKTEIFYKTGQGRRQIKKKLSLLTEEWLSG</sequence>
<dbReference type="InterPro" id="IPR050190">
    <property type="entry name" value="UPF0213_domain"/>
</dbReference>
<dbReference type="PANTHER" id="PTHR34477:SF1">
    <property type="entry name" value="UPF0213 PROTEIN YHBQ"/>
    <property type="match status" value="1"/>
</dbReference>
<accession>A0A2H0V204</accession>
<comment type="caution">
    <text evidence="3">The sequence shown here is derived from an EMBL/GenBank/DDBJ whole genome shotgun (WGS) entry which is preliminary data.</text>
</comment>
<dbReference type="Proteomes" id="UP000228626">
    <property type="component" value="Unassembled WGS sequence"/>
</dbReference>
<dbReference type="CDD" id="cd10449">
    <property type="entry name" value="GIY-YIG_SLX1_like"/>
    <property type="match status" value="1"/>
</dbReference>
<dbReference type="PROSITE" id="PS50164">
    <property type="entry name" value="GIY_YIG"/>
    <property type="match status" value="1"/>
</dbReference>
<evidence type="ECO:0000259" key="2">
    <source>
        <dbReference type="PROSITE" id="PS50164"/>
    </source>
</evidence>
<evidence type="ECO:0000313" key="3">
    <source>
        <dbReference type="EMBL" id="PIR93114.1"/>
    </source>
</evidence>
<dbReference type="InterPro" id="IPR000305">
    <property type="entry name" value="GIY-YIG_endonuc"/>
</dbReference>
<gene>
    <name evidence="3" type="ORF">COT99_02570</name>
</gene>
<evidence type="ECO:0000313" key="4">
    <source>
        <dbReference type="Proteomes" id="UP000228626"/>
    </source>
</evidence>
<comment type="similarity">
    <text evidence="1">Belongs to the UPF0213 family.</text>
</comment>
<evidence type="ECO:0000256" key="1">
    <source>
        <dbReference type="ARBA" id="ARBA00007435"/>
    </source>
</evidence>
<reference evidence="4" key="1">
    <citation type="submission" date="2017-09" db="EMBL/GenBank/DDBJ databases">
        <title>Depth-based differentiation of microbial function through sediment-hosted aquifers and enrichment of novel symbionts in the deep terrestrial subsurface.</title>
        <authorList>
            <person name="Probst A.J."/>
            <person name="Ladd B."/>
            <person name="Jarett J.K."/>
            <person name="Geller-Mcgrath D.E."/>
            <person name="Sieber C.M.K."/>
            <person name="Emerson J.B."/>
            <person name="Anantharaman K."/>
            <person name="Thomas B.C."/>
            <person name="Malmstrom R."/>
            <person name="Stieglmeier M."/>
            <person name="Klingl A."/>
            <person name="Woyke T."/>
            <person name="Ryan C.M."/>
            <person name="Banfield J.F."/>
        </authorList>
    </citation>
    <scope>NUCLEOTIDE SEQUENCE [LARGE SCALE GENOMIC DNA]</scope>
</reference>
<dbReference type="Pfam" id="PF01541">
    <property type="entry name" value="GIY-YIG"/>
    <property type="match status" value="1"/>
</dbReference>
<dbReference type="EMBL" id="PFAR01000030">
    <property type="protein sequence ID" value="PIR93114.1"/>
    <property type="molecule type" value="Genomic_DNA"/>
</dbReference>
<proteinExistence type="inferred from homology"/>
<organism evidence="3 4">
    <name type="scientific">Candidatus Falkowbacteria bacterium CG10_big_fil_rev_8_21_14_0_10_43_10</name>
    <dbReference type="NCBI Taxonomy" id="1974567"/>
    <lineage>
        <taxon>Bacteria</taxon>
        <taxon>Candidatus Falkowiibacteriota</taxon>
    </lineage>
</organism>
<protein>
    <submittedName>
        <fullName evidence="3">Excinuclease ABC subunit C</fullName>
    </submittedName>
</protein>
<dbReference type="Gene3D" id="3.40.1440.10">
    <property type="entry name" value="GIY-YIG endonuclease"/>
    <property type="match status" value="1"/>
</dbReference>
<dbReference type="SUPFAM" id="SSF82771">
    <property type="entry name" value="GIY-YIG endonuclease"/>
    <property type="match status" value="1"/>
</dbReference>
<feature type="domain" description="GIY-YIG" evidence="2">
    <location>
        <begin position="1"/>
        <end position="77"/>
    </location>
</feature>